<feature type="domain" description="Calponin-homology (CH)" evidence="20">
    <location>
        <begin position="198"/>
        <end position="334"/>
    </location>
</feature>
<feature type="coiled-coil region" evidence="17">
    <location>
        <begin position="2444"/>
        <end position="2512"/>
    </location>
</feature>
<feature type="coiled-coil region" evidence="17">
    <location>
        <begin position="5023"/>
        <end position="5050"/>
    </location>
</feature>
<evidence type="ECO:0000256" key="18">
    <source>
        <dbReference type="SAM" id="MobiDB-lite"/>
    </source>
</evidence>
<feature type="coiled-coil region" evidence="17">
    <location>
        <begin position="2547"/>
        <end position="2574"/>
    </location>
</feature>
<feature type="coiled-coil region" evidence="17">
    <location>
        <begin position="3596"/>
        <end position="3626"/>
    </location>
</feature>
<evidence type="ECO:0000256" key="8">
    <source>
        <dbReference type="ARBA" id="ARBA00022701"/>
    </source>
</evidence>
<keyword evidence="11" id="KW-0106">Calcium</keyword>
<dbReference type="SUPFAM" id="SSF47473">
    <property type="entry name" value="EF-hand"/>
    <property type="match status" value="1"/>
</dbReference>
<dbReference type="Pfam" id="PF21020">
    <property type="entry name" value="Spectrin_4"/>
    <property type="match status" value="1"/>
</dbReference>
<comment type="subcellular location">
    <subcellularLocation>
        <location evidence="1">Cell membrane</location>
    </subcellularLocation>
    <subcellularLocation>
        <location evidence="3">Cell projection</location>
    </subcellularLocation>
    <subcellularLocation>
        <location evidence="2">Cytoplasm</location>
        <location evidence="2">Cytoskeleton</location>
    </subcellularLocation>
</comment>
<dbReference type="Proteomes" id="UP000265140">
    <property type="component" value="Chromosome 6"/>
</dbReference>
<feature type="compositionally biased region" description="Low complexity" evidence="18">
    <location>
        <begin position="6240"/>
        <end position="6252"/>
    </location>
</feature>
<feature type="compositionally biased region" description="Polar residues" evidence="18">
    <location>
        <begin position="6253"/>
        <end position="6275"/>
    </location>
</feature>
<sequence>MIAAAFLVLLRPYSIQVVLLLLLLLLGTIATILFFCCWHRRLRNGKHPIKSVLSGRSRSRGEHSPRHARRARARVAEEKPLVEIPESDHQSDSSTTVRKRKVKKRVLPDFYHSVQVTPTRKPSSGSGNASLHCSMSSSADFSDEDDYSLKSGSVSPAPGDTLPWNLPRHERHKRKFQGGSVLDPAERAVLRIADERDRVQKKTFTKWINQHLLKVRKHINDLYEDLRDGHNLISLLEVLSGESLPRERDFLKTLRLVSSAEACAVGQHGGAEDDDQGPREKGRMRFHRLQNVQIALDYLKRRQVKLVNIRNDDITDGNPKLTLGLIWTIILHFQISEIHVCGESEDMTAKERLLMWSQQMTEGYVGVRCDNFTTSWRDGRLFNAIIHKYRPDLVDMSRVSLQSSRSNLEQAFGVAERLGVAKLLDPEDVDVQSPDEKSVITYVSTLYDVFPKVPDGVDGISANDVDIRWVEYQNMVNYLGQWIKHNVAVMSDRTFPNNPVELKALYTQYLQFKENEIPLKENEKSKIKHLYQMLEVWIEFGRIQLPPGYHPNDVEKEWGKLIVAMLEREKSLRPEVDRLDMLQQIAARVQRDCATGEDKLALARTALQSDAKRLESGIQFQNEAEIAGYLLECENLLRQQVVDIQVLLDGKFYYSDQLVQRVSKLRDDLLGLRAECSSVYNQGRTLTTEQTKMMISGITQSLNSSFSSSNLTPALTPGCLGTPGPTFTSSLSPSLTPGLTPAMTPSGMQPGSVQAYMGGGGGGMDPGSLQHLKHMQIRKPMGKASLVDPNMTEEEVNLNFVQDLVNWVEEMQVQLDRGEWGSDLPSVETHLENHKGVHRAIEDFQMSLKEAKLSEIQMTQAQKQSYSEKLGKLENQYGKLLNYSRERQKNLESLRDFVSRATMELIWLNEKEEEEVAFDWSDRNSNISKKREYHADLMRELDDKEEVIKSVQDKAERLLQESHPARLTIEAYRAAMQTQWSWILQLCSCVEQHLKDNTVYFEFFNDAKESMDYLKSLQSDIQRKYGCDRTSSLHKLEDHIQESMDEKEQLLQYRSTVAGLVGKAKTIVQLKPRNSDTPVRSSIPVKAICDYRQIEITIYKDDECVLASNSHRAKWKVISPSGNEAMVPSVCFTVPPPNKEAVEQASRMEQLYQNVLALWHHSHVNMKSVVSWHYLMADIRAIRNWNVSSIKTMLPGEHQHVLSNLQSHFDDFLEDSEESEVFMVADCSQLEMEVLACKEYYEELLKAAEREEHEESVYNQYISEVRNFRMRLEAQEEHLIRQIRTPLDRDDLEQSVLRIREQEKKKAELDQLKEDLDTMKEKCETFLRQAAASPSVPVLSSDLNVLTQSMSQVYSMSSIYLEKLKTVSLVVKHSQRAEALVKLYEAKLSEEDAVNSELKSIDAVVSTLKQWRSEIDEQRDVFHDLEDGLQKARGISDRMFKAHNERDFDLDWHKEKADQLGERWNNVHSQIENRLRDLEGIGKSLKYFRESYSSLDEWVREMEAAQLKTQENQPEDSKALAELLNQQKVLVAEIEQKHGRIDECQKYSEQYSSGAKDYELQLMTYRAMVDSQHKSPLKRRKMQNSADAIIQEFMDLRTRYTALVTSMTQYVKFASETLKRTEGEEVLQQKKEELAMAKKTAEAEIKTLKSELNSVLVHRKIAEEKAQQFKDLLDDANTRLKKLQLDMESDRGNSKFLEITELVNYRSGLISIYELADIILSKMVVVQDVNIAGVLEVGSAEVHSVFSSVQSGLIDHITGLCLLEAQLITSGLVLPQLRMCLGLDDALQHNLIDEATWKQLRELHEANECLLSPLFSSEPLPVMAAVRVGAIPERLAIKVLEIQLATGGLRVSHTGDVLSLDRAFQSGLIPSPLYIKLVERQNTQKVLINPSTAEKVSLAQMVQRSVVDRETGLRLVPVTKSHNGSLELTPGREMNVLRAAHEGLIDRETTLRLLGAQLFAGGIVDPKTGRKLTVEDALSEDLIDEDTASGILSQQAQYGGIVDPQNGRRLTVEEAVQCGLISCRSALLVLEKQGLMGLLWPGSGEILTVSTSLLHEIINDQFAFKLLINRQKIAALYIPEDSEVVDIVSATQKGFIDTHTAEVLKTIEIPDVFPDVDELMESFSSWLMLREIQIGGLHRPTDHTKIDEENVKKPSPIEAKQLFISYLMMNSYMDRNSGQRLLILDGHAIFGNSSLKEDMSEDSNISFEIETVNYGSLHIHEETDKTMMDHNASNFFRDESEYNQSDSKTFSDNLVKVLHQDGTELAAAIDFGTNSMRPDPEININENNTICENPITIETSGNQQKYDCIGSSATLTPPKPCLLNIPDIGLPFGSMEAHLSALASFLTRDLDIAKQLLKSAVGLVPTHIHQDLASAFQILQPAFADVCQMSAERNCLLTQAINKGKVSVCFLLFYRKLEDTAFDIQLFISEHAQFLSPAQSSQLLKSLTATQRTFKEQKEKLANQRHTLERHLCMLEKQKELSDKLQELCDNLTNTENRLIGQEQQVKVAESALQKDVLTNGSALNEVISSTKKFLDENRSKLTPDQIAAIESKLEDAKSKAQLINQRAEESQKVLEKSVTAAIKQETEKVAAVEQLEESKNKIEGLLDWINNMGTEKGMEGDQTDHMGKQNGNLPLASDTSADNILAEDDDLNGNNGNIVQTTDNDSGREVTGEASEPDLDKQYDRIKARHQEILSQQQDLIMATQSAQALLDRQAHTLSPAEKDKLQRDIQELKGRYNMSLTQAEQQMKQVIQVQEELKKFQGDFEEFQGWLQQAESQAEDLGTPARALDVLTDKLQRQKSFSEDVISHKGDLRFITISGQKVLDVAKACGHMDPGRRDTQLEVDTTGTCAAVKEKLDSAASRYKTLHSQCNELGNNLKDVVDKYKKYEDSAAALLNWLNISEEEARRQQSEAIASDPQTLQKQLEDTKALQGQTTGRQTTVETLRKTADSLVTSEGDLLTNQDEIQETVDDIVERYDNLSKSVSDRNEKLQITLTRSLSVQDGLDEMMGWMDGVEEGVNDKGQVPLNSAAIGQALSKEAALEQDMSGRHGSISAMKAKVKRFVETADPAAAALLQSKMDALSQRFSEAQDKHKQKVGQLEQLKDKVEQFEKTSEKVQQFVLKRSQTLSETDGPGKNVNELSLLMQVDTNKELAEHAKDVEMLQKLSMELSSMDPEGSKAQIQGKMDNLSNTFNAFRDTLKEKEEEVSSCQDQLGVFTAAAGALNTWLKETTEKVPEVQPTSSEESLAKDLQRVTALMDDWATKGSAVQDINAKGSALCSLISVLTSPAKTKITQKSELMVVQQNMSYINEGYESLGELLKARGAELSGLVQEVTEAQAETDAMMVWLRDMKKTAASWNSASTEKDAMKTQLEQQKAFEDEMKQKCEQLQKLREKLLHLIEKHPDSPEAANWNQMLAQIDGAWADINDLVEDRKQHLEESHRNLDVFHSIEPQLLQWLSEKELMLSVLGPLSMDPNMLNTQKQQVQILLKEFDSHKPQYDQINEAAAAILSTSDTQDPSSGGTRVKEQLAAITHKWQDLTGRLDQRAGLIDQAAEKTGQFQGLLRSLGQSAASLESRLNGLQALSSQPDVVKKQLEEANSISSQLRDERRRLKEAEGLCSELSTLVTEDYLKADLARQLEGITKPFRLLEGKAGKRIQQINSAFASSQQFHQTAEDFQGWMNEKLQEQSKPQVISAQVDTLRQSLKEHGSLQKVLGEHEEPYSNIIREGETLLQNTDGAEKVALQGQLAELRHNWDDVKKSLTERQEKLQGALQKAQKYHEHVEKLQSWVQECEARVGSIKLCVDPAEVEGSISSLKAIQKDVDKQRGLVEHLSTAAESLLEVANADTDAVRQEKAAITQSVDRLTEGLQNKRESLEKISQRLKEFNNTHKEAKGQLEGAKKQLEVNASSGVQAYSSKNLTNMKAQQKSLDLVNTQVEHLKCLAQGLVADLPEAEGVTDLLLQADSLEKEYSSLSRDVGETCSTLEGKLQGIGQFQTQIREMFTCFADLDDELDSLAPVGRDLATLKEQQGGIKGFMEKLQVLMADTARGGDSCKKMLETEASPDLLGLKRDLDALSKQCGKLMDRAKGRDEQVGTTLTRLEELYSKLQQFTNKLAGAEVKEESQGSVGMETDVINQQLEAFKVFQKEEVDPLQSQLQDISWLGQSLIQNAAKGTNIKGLEHDLEDVNTRWNTLNKKIAERSAQLHEALLHCGRFQDALESLLSWLTDTEELVSNQKPPSAEFKVVKAQIQEQIRIHVRFSLNSDTSRRPTVELIKKEGEKVAELGAESVDREKVGKEIECLGQRWDALLKKAENRHKQLKSILVVAQQFHDTLEPLSEWLSATEKCLANSEPIGTQTSKLEEQIAQHKALEEEIMGHSKDLVQAISLGQRLKTVSSVDDKELVQSKLDSAQAGYIELQERCRRKAEMLQQAIANAQLFGEDEVALMNWLNEVHTRLNEVSVEDYKTDVLERQCADQLALHEDIELRKQNVNQAISNGLELLKQTTGDEVVVIQGKLDGIKTRYAEINAMSDNVSKTLDQALALASKFKHTHEDLSTWLKNVEAELSAFAVQGPVGEQLIQAQDRQKGLLKEVRDRKPQVDKLNEVSSSLLELVPWRAREGLDQLVTEDNDRYKAATDTIAQNVAQIDAAILKSQQFEQAADTELAWLTEAERRMLSFGEIRLEQDQTTAQLQAQKGFSMDLLRHKDAMDDIVKSGEAIMNSKDEEEKQALKTKIQALLEKYGAVSQLNSERCLQLERAQSLASQFWETYEELWPWLQETRASFSQLPLLAIEYEALRQQQEEKHMGFIIFFNLIAEHKPHIDKMNKTGPQLLELSPGEGVAIREKYSATDQLYTQLKADVKHRAATLDEAISKSTQFHDKIEPMLESLGRIAERLRQPPSISVEVEKIREQLTENKAVSVDLEKLQPSYDTLKQRGEEMIARSAGTDKDLSAKAVQDKLDQMVFTWNEIHSLMEEREAKLLDVMDLADKFWCDHSALIVTIKDTQDLLRELEEPGVDPSVVKQQQECLEGYKEEIDGLQEELDVVRTLGVELMAACGEPDKPVIKKSIDEVNSAWETLNKGWKDRVDRLDDAMQAAVQFQDSLQGMFDWVDIVENKLDSMSPVGTDLETVKQQIEELKEFKGEAYQLQIEMERLNHQAGLLLKKVTEEYDRCAIQEPMTELKMLWDNLDEKIINRQHKLEGALLALGQFQHALDELLAWMSNTEELLNEQRKAAGDPKAIEIELAKHHVLQNDVLAHKTTVEVVNKAGTDLVESTSGEEASGLQSKLESLTQRWKSILEKTEQRRHQLDSALLQAQGFHGEIEDMQHWLKDTERQLLASKAVGGLPDTAREQLNAHLELCSAFEAKEELYQQLIDKGQQLLTLTPTGQDSNTEQDLRNLQDKWELVQTKVADRKVKLEEALALATDFHNSLQDFINWLTQAEQTLTMSSPASLILETVMFQIDEHKVFVTEVNSHREQIIELDKTGTHLKYFSQKQDVVLIKNLLISVQGRWESVVQRSVERGRLLDDARKRSKQFHETWNKLTEWLDESEKALDSELEIANDPDKIKTQLAQHKEFQKALGSKHSVYDTTSRTGRALKDKTSLQDDNQKLEGMLSELRDKWDTVCGKSVERQNKLEEALLFSGQFTDALQALIDWLYRVEPQLAEDQPVHGDIDLVLNLIDSHKVFQKELGKRTGSVAALKRSAKELIEGSREDSSWVKAQMQDLSSRWETVCARSVSKQTRLEQALCQAEEFHSTVHILLEWLAEAEQSLRFHGTLPDDEEALRALIEQHKEFMKKQEEKRVGLNKATSMGEAILTICHPDSITTIKHWNTIIKARFEEVQAWSRQHQQRLAVALCDLLATQELLEGLLGWLQWAETTLNEKDQEVLPQDIDEVKALIAEHQTFMEEMTRKQPDVDKITKTHKRKAVGGSEPAIQSQIPVLEKGRGGRKRSPTQGMYPSATQSPIETKNPRVNLLVSKWQQVWLLALDRRRKLNDAMDRLEELKEFANFDFDVWRKRYMRWMNHKKSRVMDFFRRIDKDQDGKVTRQEFIEGILSSKFPTSRLEMSAVADIFDRDGDGYIDYYEFVAALHPNKEAYKPLTDADKIEDEVTRQVAKCKCPKRFQVEQIGANKYRFYLGNQFGDSQQLRLVRILRSTVMVRVGGGWMALDEFLVKNDPCRVHHHGSKMLRSESNSSITQSPIAKGRTNMELREKFILPEGTTQVMASFRYRGRRSRPSSRAASPNRSNSSQSCPAQHNNPALPSTPKTPQHITRNYDKPWLTNSKPSTPLKSSDSFESQGSSSESTPIQGSKLRLPGYLSGKGFQSGEDQGTLINAAVMKARGQAIESRRTSSRPGSKTGSRVSSRRGSDASDFDISDIASVCSDTSETVGDTSRATPRSSSRQHGGKPSKIPTPQRRSTPSKLAKTSKR</sequence>
<feature type="coiled-coil region" evidence="17">
    <location>
        <begin position="3187"/>
        <end position="3214"/>
    </location>
</feature>
<feature type="region of interest" description="Disordered" evidence="18">
    <location>
        <begin position="6186"/>
        <end position="6207"/>
    </location>
</feature>
<dbReference type="InterPro" id="IPR036534">
    <property type="entry name" value="GAR_dom_sf"/>
</dbReference>
<evidence type="ECO:0000256" key="10">
    <source>
        <dbReference type="ARBA" id="ARBA00022737"/>
    </source>
</evidence>
<dbReference type="GO" id="GO:0005925">
    <property type="term" value="C:focal adhesion"/>
    <property type="evidence" value="ECO:0007669"/>
    <property type="project" value="TreeGrafter"/>
</dbReference>
<dbReference type="FunFam" id="1.20.58.60:FF:000093">
    <property type="entry name" value="dystonin isoform X1"/>
    <property type="match status" value="1"/>
</dbReference>
<feature type="region of interest" description="Disordered" evidence="18">
    <location>
        <begin position="6346"/>
        <end position="6432"/>
    </location>
</feature>
<feature type="coiled-coil region" evidence="17">
    <location>
        <begin position="1624"/>
        <end position="1693"/>
    </location>
</feature>
<feature type="domain" description="EF-hand" evidence="21">
    <location>
        <begin position="6028"/>
        <end position="6063"/>
    </location>
</feature>
<dbReference type="Pfam" id="PF17902">
    <property type="entry name" value="SH3_10"/>
    <property type="match status" value="1"/>
</dbReference>
<dbReference type="FunFam" id="1.20.58.60:FF:000014">
    <property type="entry name" value="microtubule-actin cross-linking factor 1"/>
    <property type="match status" value="1"/>
</dbReference>
<dbReference type="PROSITE" id="PS00019">
    <property type="entry name" value="ACTININ_1"/>
    <property type="match status" value="1"/>
</dbReference>
<dbReference type="SUPFAM" id="SSF143575">
    <property type="entry name" value="GAS2 domain-like"/>
    <property type="match status" value="1"/>
</dbReference>
<protein>
    <submittedName>
        <fullName evidence="23">Dystonin</fullName>
    </submittedName>
</protein>
<dbReference type="PROSITE" id="PS00020">
    <property type="entry name" value="ACTININ_2"/>
    <property type="match status" value="1"/>
</dbReference>
<evidence type="ECO:0000256" key="12">
    <source>
        <dbReference type="ARBA" id="ARBA00023136"/>
    </source>
</evidence>
<evidence type="ECO:0000256" key="5">
    <source>
        <dbReference type="ARBA" id="ARBA00022475"/>
    </source>
</evidence>
<evidence type="ECO:0000256" key="7">
    <source>
        <dbReference type="ARBA" id="ARBA00022553"/>
    </source>
</evidence>
<feature type="compositionally biased region" description="Polar residues" evidence="18">
    <location>
        <begin position="5956"/>
        <end position="5968"/>
    </location>
</feature>
<feature type="compositionally biased region" description="Basic and acidic residues" evidence="18">
    <location>
        <begin position="74"/>
        <end position="91"/>
    </location>
</feature>
<feature type="domain" description="EF-hand" evidence="21">
    <location>
        <begin position="6064"/>
        <end position="6099"/>
    </location>
</feature>
<feature type="compositionally biased region" description="Polar residues" evidence="18">
    <location>
        <begin position="6355"/>
        <end position="6365"/>
    </location>
</feature>
<evidence type="ECO:0000256" key="16">
    <source>
        <dbReference type="PROSITE-ProRule" id="PRU00192"/>
    </source>
</evidence>
<dbReference type="PROSITE" id="PS50222">
    <property type="entry name" value="EF_HAND_2"/>
    <property type="match status" value="2"/>
</dbReference>
<feature type="compositionally biased region" description="Polar residues" evidence="18">
    <location>
        <begin position="2630"/>
        <end position="2643"/>
    </location>
</feature>
<feature type="compositionally biased region" description="Low complexity" evidence="18">
    <location>
        <begin position="6294"/>
        <end position="6307"/>
    </location>
</feature>
<dbReference type="FunFam" id="1.10.238.10:FF:000013">
    <property type="entry name" value="Microtubule-actin cross-linking factor 1"/>
    <property type="match status" value="1"/>
</dbReference>
<dbReference type="GO" id="GO:0005886">
    <property type="term" value="C:plasma membrane"/>
    <property type="evidence" value="ECO:0007669"/>
    <property type="project" value="UniProtKB-SubCell"/>
</dbReference>
<dbReference type="SUPFAM" id="SSF47576">
    <property type="entry name" value="Calponin-homology domain, CH-domain"/>
    <property type="match status" value="1"/>
</dbReference>
<dbReference type="FunFam" id="3.30.920.20:FF:000002">
    <property type="entry name" value="dystonin isoform X1"/>
    <property type="match status" value="1"/>
</dbReference>
<keyword evidence="10" id="KW-0677">Repeat</keyword>
<dbReference type="GO" id="GO:0031581">
    <property type="term" value="P:hemidesmosome assembly"/>
    <property type="evidence" value="ECO:0007669"/>
    <property type="project" value="TreeGrafter"/>
</dbReference>
<feature type="compositionally biased region" description="Polar residues" evidence="18">
    <location>
        <begin position="6385"/>
        <end position="6406"/>
    </location>
</feature>
<dbReference type="InterPro" id="IPR041573">
    <property type="entry name" value="Desmoplakin_Spectrin-like"/>
</dbReference>
<dbReference type="FunFam" id="1.20.58.60:FF:000031">
    <property type="entry name" value="Microtubule-actin cross-linking factor 1"/>
    <property type="match status" value="1"/>
</dbReference>
<evidence type="ECO:0000256" key="4">
    <source>
        <dbReference type="ARBA" id="ARBA00022443"/>
    </source>
</evidence>
<evidence type="ECO:0000256" key="3">
    <source>
        <dbReference type="ARBA" id="ARBA00004316"/>
    </source>
</evidence>
<dbReference type="PROSITE" id="PS51460">
    <property type="entry name" value="GAR"/>
    <property type="match status" value="1"/>
</dbReference>
<dbReference type="GO" id="GO:0005198">
    <property type="term" value="F:structural molecule activity"/>
    <property type="evidence" value="ECO:0007669"/>
    <property type="project" value="TreeGrafter"/>
</dbReference>
<feature type="coiled-coil region" evidence="17">
    <location>
        <begin position="3073"/>
        <end position="3121"/>
    </location>
</feature>
<evidence type="ECO:0000259" key="21">
    <source>
        <dbReference type="PROSITE" id="PS50222"/>
    </source>
</evidence>
<keyword evidence="12" id="KW-0472">Membrane</keyword>
<dbReference type="Gene3D" id="2.30.30.40">
    <property type="entry name" value="SH3 Domains"/>
    <property type="match status" value="1"/>
</dbReference>
<feature type="region of interest" description="Disordered" evidence="18">
    <location>
        <begin position="2616"/>
        <end position="2677"/>
    </location>
</feature>
<reference evidence="23 24" key="1">
    <citation type="submission" date="2020-02" db="EMBL/GenBank/DDBJ databases">
        <title>Esox lucius (northern pike) genome, fEsoLuc1, primary haplotype.</title>
        <authorList>
            <person name="Myers G."/>
            <person name="Karagic N."/>
            <person name="Meyer A."/>
            <person name="Pippel M."/>
            <person name="Reichard M."/>
            <person name="Winkler S."/>
            <person name="Tracey A."/>
            <person name="Sims Y."/>
            <person name="Howe K."/>
            <person name="Rhie A."/>
            <person name="Formenti G."/>
            <person name="Durbin R."/>
            <person name="Fedrigo O."/>
            <person name="Jarvis E.D."/>
        </authorList>
    </citation>
    <scope>NUCLEOTIDE SEQUENCE [LARGE SCALE GENOMIC DNA]</scope>
</reference>
<evidence type="ECO:0000256" key="2">
    <source>
        <dbReference type="ARBA" id="ARBA00004245"/>
    </source>
</evidence>
<feature type="domain" description="SH3" evidence="19">
    <location>
        <begin position="1080"/>
        <end position="1137"/>
    </location>
</feature>
<dbReference type="SMART" id="SM00243">
    <property type="entry name" value="GAS2"/>
    <property type="match status" value="1"/>
</dbReference>
<dbReference type="FunFam" id="1.10.418.10:FF:000002">
    <property type="entry name" value="Microtubule-actin cross-linking factor 1"/>
    <property type="match status" value="1"/>
</dbReference>
<proteinExistence type="predicted"/>
<gene>
    <name evidence="23" type="primary">DST</name>
</gene>
<dbReference type="FunFam" id="1.20.58.60:FF:000012">
    <property type="entry name" value="Microtubule-actin cross-linking factor 1"/>
    <property type="match status" value="1"/>
</dbReference>
<dbReference type="InterPro" id="IPR002048">
    <property type="entry name" value="EF_hand_dom"/>
</dbReference>
<dbReference type="Gene3D" id="1.20.58.1060">
    <property type="match status" value="1"/>
</dbReference>
<evidence type="ECO:0000256" key="9">
    <source>
        <dbReference type="ARBA" id="ARBA00022723"/>
    </source>
</evidence>
<dbReference type="GO" id="GO:0003779">
    <property type="term" value="F:actin binding"/>
    <property type="evidence" value="ECO:0007669"/>
    <property type="project" value="UniProtKB-KW"/>
</dbReference>
<dbReference type="SUPFAM" id="SSF75399">
    <property type="entry name" value="Plakin repeat"/>
    <property type="match status" value="2"/>
</dbReference>
<dbReference type="InterPro" id="IPR003108">
    <property type="entry name" value="GAR_dom"/>
</dbReference>
<dbReference type="GO" id="GO:0005509">
    <property type="term" value="F:calcium ion binding"/>
    <property type="evidence" value="ECO:0007669"/>
    <property type="project" value="InterPro"/>
</dbReference>
<feature type="domain" description="Calponin-homology (CH)" evidence="20">
    <location>
        <begin position="347"/>
        <end position="451"/>
    </location>
</feature>
<dbReference type="Ensembl" id="ENSELUT00000110746.1">
    <property type="protein sequence ID" value="ENSELUP00000086546.1"/>
    <property type="gene ID" value="ENSELUG00000020586.3"/>
</dbReference>
<reference evidence="23" key="2">
    <citation type="submission" date="2025-08" db="UniProtKB">
        <authorList>
            <consortium name="Ensembl"/>
        </authorList>
    </citation>
    <scope>IDENTIFICATION</scope>
</reference>
<dbReference type="InterPro" id="IPR018159">
    <property type="entry name" value="Spectrin/alpha-actinin"/>
</dbReference>
<dbReference type="GO" id="GO:0005882">
    <property type="term" value="C:intermediate filament"/>
    <property type="evidence" value="ECO:0007669"/>
    <property type="project" value="TreeGrafter"/>
</dbReference>
<dbReference type="SMART" id="SM00250">
    <property type="entry name" value="PLEC"/>
    <property type="match status" value="8"/>
</dbReference>
<dbReference type="PANTHER" id="PTHR23169">
    <property type="entry name" value="ENVOPLAKIN"/>
    <property type="match status" value="1"/>
</dbReference>
<dbReference type="InterPro" id="IPR001715">
    <property type="entry name" value="CH_dom"/>
</dbReference>
<dbReference type="Pfam" id="PF02187">
    <property type="entry name" value="GAS2"/>
    <property type="match status" value="1"/>
</dbReference>
<feature type="region of interest" description="Disordered" evidence="18">
    <location>
        <begin position="51"/>
        <end position="101"/>
    </location>
</feature>
<dbReference type="InterPro" id="IPR041615">
    <property type="entry name" value="Desmoplakin_SH3"/>
</dbReference>
<dbReference type="FunFam" id="1.20.58.60:FF:000027">
    <property type="entry name" value="Microtubule-actin cross-linking factor 1"/>
    <property type="match status" value="1"/>
</dbReference>
<evidence type="ECO:0000313" key="24">
    <source>
        <dbReference type="Proteomes" id="UP000265140"/>
    </source>
</evidence>
<feature type="region of interest" description="Disordered" evidence="18">
    <location>
        <begin position="5946"/>
        <end position="5968"/>
    </location>
</feature>
<feature type="compositionally biased region" description="Polar residues" evidence="18">
    <location>
        <begin position="114"/>
        <end position="140"/>
    </location>
</feature>
<evidence type="ECO:0000256" key="14">
    <source>
        <dbReference type="ARBA" id="ARBA00023212"/>
    </source>
</evidence>
<feature type="coiled-coil region" evidence="17">
    <location>
        <begin position="3863"/>
        <end position="3904"/>
    </location>
</feature>
<dbReference type="GO" id="GO:0030056">
    <property type="term" value="C:hemidesmosome"/>
    <property type="evidence" value="ECO:0007669"/>
    <property type="project" value="TreeGrafter"/>
</dbReference>
<evidence type="ECO:0000259" key="20">
    <source>
        <dbReference type="PROSITE" id="PS50021"/>
    </source>
</evidence>
<dbReference type="SMART" id="SM00150">
    <property type="entry name" value="SPEC"/>
    <property type="match status" value="33"/>
</dbReference>
<evidence type="ECO:0000256" key="1">
    <source>
        <dbReference type="ARBA" id="ARBA00004236"/>
    </source>
</evidence>
<evidence type="ECO:0000256" key="11">
    <source>
        <dbReference type="ARBA" id="ARBA00022837"/>
    </source>
</evidence>
<dbReference type="Pfam" id="PF21019">
    <property type="entry name" value="Spectrin_3"/>
    <property type="match status" value="1"/>
</dbReference>
<dbReference type="Gene3D" id="1.10.238.10">
    <property type="entry name" value="EF-hand"/>
    <property type="match status" value="1"/>
</dbReference>
<dbReference type="Pfam" id="PF00435">
    <property type="entry name" value="Spectrin"/>
    <property type="match status" value="20"/>
</dbReference>
<keyword evidence="13" id="KW-0009">Actin-binding</keyword>
<evidence type="ECO:0000313" key="23">
    <source>
        <dbReference type="Ensembl" id="ENSELUP00000086546.1"/>
    </source>
</evidence>
<feature type="compositionally biased region" description="Basic and acidic residues" evidence="18">
    <location>
        <begin position="2617"/>
        <end position="2628"/>
    </location>
</feature>
<dbReference type="GO" id="GO:0005874">
    <property type="term" value="C:microtubule"/>
    <property type="evidence" value="ECO:0007669"/>
    <property type="project" value="UniProtKB-KW"/>
</dbReference>
<dbReference type="InterPro" id="IPR001101">
    <property type="entry name" value="Plectin_repeat"/>
</dbReference>
<dbReference type="SMART" id="SM00054">
    <property type="entry name" value="EFh"/>
    <property type="match status" value="2"/>
</dbReference>
<name>A0AAY5KCR7_ESOLU</name>
<dbReference type="CDD" id="cd00176">
    <property type="entry name" value="SPEC"/>
    <property type="match status" value="20"/>
</dbReference>
<dbReference type="FunFam" id="1.20.58.60:FF:000016">
    <property type="entry name" value="Microtubule-actin cross-linking factor 1"/>
    <property type="match status" value="1"/>
</dbReference>
<keyword evidence="6" id="KW-0963">Cytoplasm</keyword>
<keyword evidence="17" id="KW-0175">Coiled coil</keyword>
<feature type="coiled-coil region" evidence="17">
    <location>
        <begin position="1292"/>
        <end position="1329"/>
    </location>
</feature>
<dbReference type="SUPFAM" id="SSF46966">
    <property type="entry name" value="Spectrin repeat"/>
    <property type="match status" value="27"/>
</dbReference>
<dbReference type="GO" id="GO:0008017">
    <property type="term" value="F:microtubule binding"/>
    <property type="evidence" value="ECO:0007669"/>
    <property type="project" value="InterPro"/>
</dbReference>
<dbReference type="PROSITE" id="PS50002">
    <property type="entry name" value="SH3"/>
    <property type="match status" value="1"/>
</dbReference>
<dbReference type="InterPro" id="IPR049538">
    <property type="entry name" value="PCN-like_spectrin-like_rpt"/>
</dbReference>
<dbReference type="Pfam" id="PF18373">
    <property type="entry name" value="Spectrin_2"/>
    <property type="match status" value="1"/>
</dbReference>
<keyword evidence="8" id="KW-0493">Microtubule</keyword>
<dbReference type="InterPro" id="IPR018247">
    <property type="entry name" value="EF_Hand_1_Ca_BS"/>
</dbReference>
<feature type="coiled-coil region" evidence="17">
    <location>
        <begin position="934"/>
        <end position="961"/>
    </location>
</feature>
<dbReference type="FunFam" id="1.20.58.60:FF:000008">
    <property type="entry name" value="microtubule-actin cross-linking factor 1"/>
    <property type="match status" value="2"/>
</dbReference>
<dbReference type="Gene3D" id="1.20.58.60">
    <property type="match status" value="29"/>
</dbReference>
<feature type="domain" description="GAR" evidence="22">
    <location>
        <begin position="6104"/>
        <end position="6182"/>
    </location>
</feature>
<evidence type="ECO:0000256" key="13">
    <source>
        <dbReference type="ARBA" id="ARBA00023203"/>
    </source>
</evidence>
<dbReference type="CDD" id="cd00051">
    <property type="entry name" value="EFh"/>
    <property type="match status" value="1"/>
</dbReference>
<dbReference type="PROSITE" id="PS50021">
    <property type="entry name" value="CH"/>
    <property type="match status" value="2"/>
</dbReference>
<dbReference type="GO" id="GO:0005737">
    <property type="term" value="C:cytoplasm"/>
    <property type="evidence" value="ECO:0007669"/>
    <property type="project" value="TreeGrafter"/>
</dbReference>
<keyword evidence="5" id="KW-1003">Cell membrane</keyword>
<dbReference type="Gene3D" id="1.10.418.10">
    <property type="entry name" value="Calponin-like domain"/>
    <property type="match status" value="2"/>
</dbReference>
<dbReference type="Gene3D" id="3.30.920.20">
    <property type="entry name" value="Gas2-like domain"/>
    <property type="match status" value="1"/>
</dbReference>
<feature type="coiled-coil region" evidence="17">
    <location>
        <begin position="3373"/>
        <end position="3403"/>
    </location>
</feature>
<feature type="region of interest" description="Disordered" evidence="18">
    <location>
        <begin position="6230"/>
        <end position="6328"/>
    </location>
</feature>
<dbReference type="FunFam" id="1.20.58.60:FF:000001">
    <property type="entry name" value="Microtubule-actin cross-linking factor 1"/>
    <property type="match status" value="3"/>
</dbReference>
<dbReference type="InterPro" id="IPR035915">
    <property type="entry name" value="Plakin_repeat_sf"/>
</dbReference>
<dbReference type="GO" id="GO:0042995">
    <property type="term" value="C:cell projection"/>
    <property type="evidence" value="ECO:0007669"/>
    <property type="project" value="UniProtKB-SubCell"/>
</dbReference>
<dbReference type="Pfam" id="PF00681">
    <property type="entry name" value="Plectin"/>
    <property type="match status" value="4"/>
</dbReference>
<evidence type="ECO:0000259" key="22">
    <source>
        <dbReference type="PROSITE" id="PS51460"/>
    </source>
</evidence>
<keyword evidence="14" id="KW-0206">Cytoskeleton</keyword>
<dbReference type="InterPro" id="IPR002017">
    <property type="entry name" value="Spectrin_repeat"/>
</dbReference>
<dbReference type="Pfam" id="PF13499">
    <property type="entry name" value="EF-hand_7"/>
    <property type="match status" value="1"/>
</dbReference>
<dbReference type="InterPro" id="IPR001452">
    <property type="entry name" value="SH3_domain"/>
</dbReference>
<dbReference type="Gene3D" id="3.90.1290.10">
    <property type="entry name" value="Plakin repeat"/>
    <property type="match status" value="2"/>
</dbReference>
<evidence type="ECO:0000256" key="17">
    <source>
        <dbReference type="SAM" id="Coils"/>
    </source>
</evidence>
<dbReference type="FunFam" id="1.20.58.60:FF:000009">
    <property type="entry name" value="dystonin isoform X1"/>
    <property type="match status" value="1"/>
</dbReference>
<dbReference type="InterPro" id="IPR043197">
    <property type="entry name" value="Plakin"/>
</dbReference>
<feature type="coiled-coil region" evidence="17">
    <location>
        <begin position="2724"/>
        <end position="2765"/>
    </location>
</feature>
<keyword evidence="9" id="KW-0479">Metal-binding</keyword>
<dbReference type="GeneTree" id="ENSGT00940000155008"/>
<evidence type="ECO:0000256" key="6">
    <source>
        <dbReference type="ARBA" id="ARBA00022490"/>
    </source>
</evidence>
<dbReference type="GO" id="GO:0042060">
    <property type="term" value="P:wound healing"/>
    <property type="evidence" value="ECO:0007669"/>
    <property type="project" value="TreeGrafter"/>
</dbReference>
<accession>A0AAY5KCR7</accession>
<feature type="compositionally biased region" description="Polar residues" evidence="18">
    <location>
        <begin position="6283"/>
        <end position="6293"/>
    </location>
</feature>
<feature type="region of interest" description="Disordered" evidence="18">
    <location>
        <begin position="113"/>
        <end position="168"/>
    </location>
</feature>
<keyword evidence="7" id="KW-0597">Phosphoprotein</keyword>
<keyword evidence="24" id="KW-1185">Reference proteome</keyword>
<reference evidence="23" key="3">
    <citation type="submission" date="2025-09" db="UniProtKB">
        <authorList>
            <consortium name="Ensembl"/>
        </authorList>
    </citation>
    <scope>IDENTIFICATION</scope>
</reference>
<dbReference type="FunFam" id="2.30.30.40:FF:000011">
    <property type="entry name" value="Microtubule-actin cross-linking factor 1"/>
    <property type="match status" value="1"/>
</dbReference>
<dbReference type="FunFam" id="1.20.58.60:FF:000025">
    <property type="entry name" value="microtubule-actin cross-linking factor 1"/>
    <property type="match status" value="1"/>
</dbReference>
<dbReference type="PROSITE" id="PS00018">
    <property type="entry name" value="EF_HAND_1"/>
    <property type="match status" value="2"/>
</dbReference>
<evidence type="ECO:0000256" key="15">
    <source>
        <dbReference type="ARBA" id="ARBA00023273"/>
    </source>
</evidence>
<organism evidence="23 24">
    <name type="scientific">Esox lucius</name>
    <name type="common">Northern pike</name>
    <dbReference type="NCBI Taxonomy" id="8010"/>
    <lineage>
        <taxon>Eukaryota</taxon>
        <taxon>Metazoa</taxon>
        <taxon>Chordata</taxon>
        <taxon>Craniata</taxon>
        <taxon>Vertebrata</taxon>
        <taxon>Euteleostomi</taxon>
        <taxon>Actinopterygii</taxon>
        <taxon>Neopterygii</taxon>
        <taxon>Teleostei</taxon>
        <taxon>Protacanthopterygii</taxon>
        <taxon>Esociformes</taxon>
        <taxon>Esocidae</taxon>
        <taxon>Esox</taxon>
    </lineage>
</organism>
<dbReference type="InterPro" id="IPR011992">
    <property type="entry name" value="EF-hand-dom_pair"/>
</dbReference>
<dbReference type="InterPro" id="IPR036872">
    <property type="entry name" value="CH_dom_sf"/>
</dbReference>
<feature type="compositionally biased region" description="Polar residues" evidence="18">
    <location>
        <begin position="6193"/>
        <end position="6203"/>
    </location>
</feature>
<feature type="coiled-coil region" evidence="17">
    <location>
        <begin position="5132"/>
        <end position="5159"/>
    </location>
</feature>
<dbReference type="Pfam" id="PF21097">
    <property type="entry name" value="SR_plectin_7"/>
    <property type="match status" value="1"/>
</dbReference>
<dbReference type="FunFam" id="1.20.58.60:FF:000010">
    <property type="entry name" value="plectin isoform X2"/>
    <property type="match status" value="1"/>
</dbReference>
<dbReference type="InterPro" id="IPR001589">
    <property type="entry name" value="Actinin_actin-bd_CS"/>
</dbReference>
<dbReference type="SMART" id="SM00033">
    <property type="entry name" value="CH"/>
    <property type="match status" value="2"/>
</dbReference>
<keyword evidence="15" id="KW-0966">Cell projection</keyword>
<dbReference type="PANTHER" id="PTHR23169:SF24">
    <property type="entry name" value="DYSTONIN"/>
    <property type="match status" value="1"/>
</dbReference>
<evidence type="ECO:0000259" key="19">
    <source>
        <dbReference type="PROSITE" id="PS50002"/>
    </source>
</evidence>
<dbReference type="GO" id="GO:0045104">
    <property type="term" value="P:intermediate filament cytoskeleton organization"/>
    <property type="evidence" value="ECO:0007669"/>
    <property type="project" value="InterPro"/>
</dbReference>
<feature type="coiled-coil region" evidence="17">
    <location>
        <begin position="4355"/>
        <end position="4382"/>
    </location>
</feature>
<keyword evidence="4 16" id="KW-0728">SH3 domain</keyword>
<feature type="compositionally biased region" description="Polar residues" evidence="18">
    <location>
        <begin position="2653"/>
        <end position="2665"/>
    </location>
</feature>
<dbReference type="Pfam" id="PF00307">
    <property type="entry name" value="CH"/>
    <property type="match status" value="2"/>
</dbReference>